<dbReference type="EMBL" id="CAMPGE010013870">
    <property type="protein sequence ID" value="CAI2372578.1"/>
    <property type="molecule type" value="Genomic_DNA"/>
</dbReference>
<evidence type="ECO:0000256" key="1">
    <source>
        <dbReference type="SAM" id="SignalP"/>
    </source>
</evidence>
<feature type="signal peptide" evidence="1">
    <location>
        <begin position="1"/>
        <end position="18"/>
    </location>
</feature>
<name>A0AAD2CWC7_EUPCR</name>
<accession>A0AAD2CWC7</accession>
<evidence type="ECO:0000313" key="2">
    <source>
        <dbReference type="EMBL" id="CAI2372578.1"/>
    </source>
</evidence>
<comment type="caution">
    <text evidence="2">The sequence shown here is derived from an EMBL/GenBank/DDBJ whole genome shotgun (WGS) entry which is preliminary data.</text>
</comment>
<keyword evidence="3" id="KW-1185">Reference proteome</keyword>
<sequence length="388" mass="43956">MKLGLVITLLIVCVWVRTQECLIFGCGNINQEPQSQKKCVENFQDGHFNVDYCFDPQYHCNAIKWRKAEEAETDYCVETVAPIKKALPGDICEKDEDCFGSTDEVSCTEEVCTTTKSSGDSCPNIEGDEKHKYCPIGTFCRNEVCTEQSREDVACDEDNACKFGLRCIAQNTALNDYRCTPLNSIGNEVKFATDRITDGQNIWNGLNSMCLSYNSASTDKTNVRVCRKAYISQNQEDYFREAPGDTCKYTKFSEEFPIEGELSNDVARCGFNRNTGAYCMMRKGDKWFKERLQNFTETDLADLNCHTMSDVESCKDFIKNIDKDVIYKFNQSIFAVDENLGYHLFANNDRCVAKTITTQFWNGRLPGLAYMTAASIPVIFVSSLTLLF</sequence>
<gene>
    <name evidence="2" type="ORF">ECRASSUSDP1_LOCUS13909</name>
</gene>
<organism evidence="2 3">
    <name type="scientific">Euplotes crassus</name>
    <dbReference type="NCBI Taxonomy" id="5936"/>
    <lineage>
        <taxon>Eukaryota</taxon>
        <taxon>Sar</taxon>
        <taxon>Alveolata</taxon>
        <taxon>Ciliophora</taxon>
        <taxon>Intramacronucleata</taxon>
        <taxon>Spirotrichea</taxon>
        <taxon>Hypotrichia</taxon>
        <taxon>Euplotida</taxon>
        <taxon>Euplotidae</taxon>
        <taxon>Moneuplotes</taxon>
    </lineage>
</organism>
<reference evidence="2" key="1">
    <citation type="submission" date="2023-07" db="EMBL/GenBank/DDBJ databases">
        <authorList>
            <consortium name="AG Swart"/>
            <person name="Singh M."/>
            <person name="Singh A."/>
            <person name="Seah K."/>
            <person name="Emmerich C."/>
        </authorList>
    </citation>
    <scope>NUCLEOTIDE SEQUENCE</scope>
    <source>
        <strain evidence="2">DP1</strain>
    </source>
</reference>
<dbReference type="AlphaFoldDB" id="A0AAD2CWC7"/>
<feature type="chain" id="PRO_5041965327" evidence="1">
    <location>
        <begin position="19"/>
        <end position="388"/>
    </location>
</feature>
<keyword evidence="1" id="KW-0732">Signal</keyword>
<protein>
    <submittedName>
        <fullName evidence="2">Uncharacterized protein</fullName>
    </submittedName>
</protein>
<dbReference type="Proteomes" id="UP001295684">
    <property type="component" value="Unassembled WGS sequence"/>
</dbReference>
<evidence type="ECO:0000313" key="3">
    <source>
        <dbReference type="Proteomes" id="UP001295684"/>
    </source>
</evidence>
<proteinExistence type="predicted"/>